<name>A0A6G0Z6S6_APHCR</name>
<feature type="transmembrane region" description="Helical" evidence="14">
    <location>
        <begin position="155"/>
        <end position="175"/>
    </location>
</feature>
<keyword evidence="3" id="KW-0813">Transport</keyword>
<evidence type="ECO:0000256" key="4">
    <source>
        <dbReference type="ARBA" id="ARBA00022692"/>
    </source>
</evidence>
<comment type="caution">
    <text evidence="15">The sequence shown here is derived from an EMBL/GenBank/DDBJ whole genome shotgun (WGS) entry which is preliminary data.</text>
</comment>
<keyword evidence="12" id="KW-0739">Sodium transport</keyword>
<keyword evidence="7 14" id="KW-1133">Transmembrane helix</keyword>
<evidence type="ECO:0000256" key="9">
    <source>
        <dbReference type="ARBA" id="ARBA00023065"/>
    </source>
</evidence>
<feature type="transmembrane region" description="Helical" evidence="14">
    <location>
        <begin position="81"/>
        <end position="106"/>
    </location>
</feature>
<keyword evidence="9" id="KW-0406">Ion transport</keyword>
<reference evidence="15 16" key="1">
    <citation type="submission" date="2019-08" db="EMBL/GenBank/DDBJ databases">
        <title>Whole genome of Aphis craccivora.</title>
        <authorList>
            <person name="Voronova N.V."/>
            <person name="Shulinski R.S."/>
            <person name="Bandarenka Y.V."/>
            <person name="Zhorov D.G."/>
            <person name="Warner D."/>
        </authorList>
    </citation>
    <scope>NUCLEOTIDE SEQUENCE [LARGE SCALE GENOMIC DNA]</scope>
    <source>
        <strain evidence="15">180601</strain>
        <tissue evidence="15">Whole Body</tissue>
    </source>
</reference>
<feature type="transmembrane region" description="Helical" evidence="14">
    <location>
        <begin position="127"/>
        <end position="149"/>
    </location>
</feature>
<keyword evidence="16" id="KW-1185">Reference proteome</keyword>
<evidence type="ECO:0000313" key="16">
    <source>
        <dbReference type="Proteomes" id="UP000478052"/>
    </source>
</evidence>
<keyword evidence="6" id="KW-0530">Neurotransmitter biosynthesis</keyword>
<dbReference type="GO" id="GO:0005886">
    <property type="term" value="C:plasma membrane"/>
    <property type="evidence" value="ECO:0007669"/>
    <property type="project" value="TreeGrafter"/>
</dbReference>
<protein>
    <submittedName>
        <fullName evidence="15">High-affinity choline transporter 1</fullName>
    </submittedName>
</protein>
<dbReference type="PROSITE" id="PS50283">
    <property type="entry name" value="NA_SOLUT_SYMP_3"/>
    <property type="match status" value="1"/>
</dbReference>
<dbReference type="OrthoDB" id="546820at2759"/>
<feature type="transmembrane region" description="Helical" evidence="14">
    <location>
        <begin position="187"/>
        <end position="211"/>
    </location>
</feature>
<evidence type="ECO:0000256" key="10">
    <source>
        <dbReference type="ARBA" id="ARBA00023136"/>
    </source>
</evidence>
<sequence length="373" mass="41218">GIPWQVYFQRVLSSKSAAQAQILSFVAAFGCFIMAIPPVIIGMVARATDWNQTQYDGPMPMTQKETSMVLPMVMQYLTPDWVAFFALGAISAAIMSSADSSVLSASSMFARNIYRMLLRQSASEMEIVWVMRLSIIVVAISATTMAITIPSIYGLWSMCSDLVYVILFPQLTMVVHFKHYCNTYGSLAAYIVAFYIRIAGGEPLLGLSPMIYFPGWDGEKQLFPFRTTAMLCSLFTLVFVSWFTKWLFINGKLAPHYDWFHCVVNIPEDAVRVGEPHEGEQMTTLTSGKIGEKKIIVFLVFCSHAYCAGPMGAQYGAAVTTGLVGKDERNGRINPALDINDDVANTTSSAVQRKASVVGKVYKQGYEQTTTGF</sequence>
<dbReference type="InterPro" id="IPR001734">
    <property type="entry name" value="Na/solute_symporter"/>
</dbReference>
<dbReference type="Pfam" id="PF00474">
    <property type="entry name" value="SSF"/>
    <property type="match status" value="1"/>
</dbReference>
<dbReference type="PANTHER" id="PTHR45897:SF4">
    <property type="entry name" value="HIGH-AFFINITY CHOLINE TRANSPORTER 1"/>
    <property type="match status" value="1"/>
</dbReference>
<evidence type="ECO:0000256" key="13">
    <source>
        <dbReference type="RuleBase" id="RU362091"/>
    </source>
</evidence>
<feature type="transmembrane region" description="Helical" evidence="14">
    <location>
        <begin position="223"/>
        <end position="243"/>
    </location>
</feature>
<evidence type="ECO:0000256" key="11">
    <source>
        <dbReference type="ARBA" id="ARBA00023180"/>
    </source>
</evidence>
<evidence type="ECO:0000256" key="14">
    <source>
        <dbReference type="SAM" id="Phobius"/>
    </source>
</evidence>
<keyword evidence="4 14" id="KW-0812">Transmembrane</keyword>
<gene>
    <name evidence="15" type="ORF">FWK35_00017433</name>
</gene>
<keyword evidence="5" id="KW-0769">Symport</keyword>
<feature type="non-terminal residue" evidence="15">
    <location>
        <position position="1"/>
    </location>
</feature>
<dbReference type="InterPro" id="IPR038377">
    <property type="entry name" value="Na/Glc_symporter_sf"/>
</dbReference>
<keyword evidence="11" id="KW-0325">Glycoprotein</keyword>
<dbReference type="Proteomes" id="UP000478052">
    <property type="component" value="Unassembled WGS sequence"/>
</dbReference>
<evidence type="ECO:0000256" key="12">
    <source>
        <dbReference type="ARBA" id="ARBA00023201"/>
    </source>
</evidence>
<keyword evidence="8" id="KW-0915">Sodium</keyword>
<dbReference type="AlphaFoldDB" id="A0A6G0Z6S6"/>
<feature type="transmembrane region" description="Helical" evidence="14">
    <location>
        <begin position="22"/>
        <end position="45"/>
    </location>
</feature>
<dbReference type="Gene3D" id="1.20.1730.10">
    <property type="entry name" value="Sodium/glucose cotransporter"/>
    <property type="match status" value="1"/>
</dbReference>
<dbReference type="GO" id="GO:0005307">
    <property type="term" value="F:choline:sodium symporter activity"/>
    <property type="evidence" value="ECO:0007669"/>
    <property type="project" value="TreeGrafter"/>
</dbReference>
<evidence type="ECO:0000256" key="1">
    <source>
        <dbReference type="ARBA" id="ARBA00004141"/>
    </source>
</evidence>
<comment type="subcellular location">
    <subcellularLocation>
        <location evidence="1">Membrane</location>
        <topology evidence="1">Multi-pass membrane protein</topology>
    </subcellularLocation>
</comment>
<evidence type="ECO:0000256" key="2">
    <source>
        <dbReference type="ARBA" id="ARBA00006434"/>
    </source>
</evidence>
<comment type="similarity">
    <text evidence="2 13">Belongs to the sodium:solute symporter (SSF) (TC 2.A.21) family.</text>
</comment>
<dbReference type="InterPro" id="IPR052244">
    <property type="entry name" value="Choline_transporter"/>
</dbReference>
<evidence type="ECO:0000256" key="8">
    <source>
        <dbReference type="ARBA" id="ARBA00023053"/>
    </source>
</evidence>
<evidence type="ECO:0000256" key="6">
    <source>
        <dbReference type="ARBA" id="ARBA00022979"/>
    </source>
</evidence>
<organism evidence="15 16">
    <name type="scientific">Aphis craccivora</name>
    <name type="common">Cowpea aphid</name>
    <dbReference type="NCBI Taxonomy" id="307492"/>
    <lineage>
        <taxon>Eukaryota</taxon>
        <taxon>Metazoa</taxon>
        <taxon>Ecdysozoa</taxon>
        <taxon>Arthropoda</taxon>
        <taxon>Hexapoda</taxon>
        <taxon>Insecta</taxon>
        <taxon>Pterygota</taxon>
        <taxon>Neoptera</taxon>
        <taxon>Paraneoptera</taxon>
        <taxon>Hemiptera</taxon>
        <taxon>Sternorrhyncha</taxon>
        <taxon>Aphidomorpha</taxon>
        <taxon>Aphidoidea</taxon>
        <taxon>Aphididae</taxon>
        <taxon>Aphidini</taxon>
        <taxon>Aphis</taxon>
        <taxon>Aphis</taxon>
    </lineage>
</organism>
<evidence type="ECO:0000256" key="7">
    <source>
        <dbReference type="ARBA" id="ARBA00022989"/>
    </source>
</evidence>
<dbReference type="EMBL" id="VUJU01001243">
    <property type="protein sequence ID" value="KAF0766202.1"/>
    <property type="molecule type" value="Genomic_DNA"/>
</dbReference>
<keyword evidence="10 14" id="KW-0472">Membrane</keyword>
<accession>A0A6G0Z6S6</accession>
<proteinExistence type="inferred from homology"/>
<dbReference type="GO" id="GO:0008292">
    <property type="term" value="P:acetylcholine biosynthetic process"/>
    <property type="evidence" value="ECO:0007669"/>
    <property type="project" value="TreeGrafter"/>
</dbReference>
<evidence type="ECO:0000313" key="15">
    <source>
        <dbReference type="EMBL" id="KAF0766202.1"/>
    </source>
</evidence>
<evidence type="ECO:0000256" key="5">
    <source>
        <dbReference type="ARBA" id="ARBA00022847"/>
    </source>
</evidence>
<dbReference type="PANTHER" id="PTHR45897">
    <property type="entry name" value="HIGH-AFFINITY CHOLINE TRANSPORTER 1"/>
    <property type="match status" value="1"/>
</dbReference>
<evidence type="ECO:0000256" key="3">
    <source>
        <dbReference type="ARBA" id="ARBA00022448"/>
    </source>
</evidence>